<name>A0ABY1NA78_9RHOB</name>
<dbReference type="NCBIfam" id="TIGR00221">
    <property type="entry name" value="nagA"/>
    <property type="match status" value="1"/>
</dbReference>
<evidence type="ECO:0000256" key="1">
    <source>
        <dbReference type="ARBA" id="ARBA00010716"/>
    </source>
</evidence>
<dbReference type="Gene3D" id="2.30.40.10">
    <property type="entry name" value="Urease, subunit C, domain 1"/>
    <property type="match status" value="1"/>
</dbReference>
<dbReference type="InterPro" id="IPR006680">
    <property type="entry name" value="Amidohydro-rel"/>
</dbReference>
<accession>A0ABY1NA78</accession>
<reference evidence="7 8" key="1">
    <citation type="submission" date="2017-05" db="EMBL/GenBank/DDBJ databases">
        <authorList>
            <person name="Varghese N."/>
            <person name="Submissions S."/>
        </authorList>
    </citation>
    <scope>NUCLEOTIDE SEQUENCE [LARGE SCALE GENOMIC DNA]</scope>
    <source>
        <strain evidence="7 8">DSM 29734</strain>
    </source>
</reference>
<evidence type="ECO:0000256" key="4">
    <source>
        <dbReference type="ARBA" id="ARBA00023277"/>
    </source>
</evidence>
<keyword evidence="3 5" id="KW-0378">Hydrolase</keyword>
<keyword evidence="8" id="KW-1185">Reference proteome</keyword>
<dbReference type="InterPro" id="IPR032466">
    <property type="entry name" value="Metal_Hydrolase"/>
</dbReference>
<evidence type="ECO:0000259" key="6">
    <source>
        <dbReference type="Pfam" id="PF01979"/>
    </source>
</evidence>
<evidence type="ECO:0000256" key="3">
    <source>
        <dbReference type="ARBA" id="ARBA00022801"/>
    </source>
</evidence>
<comment type="caution">
    <text evidence="7">The sequence shown here is derived from an EMBL/GenBank/DDBJ whole genome shotgun (WGS) entry which is preliminary data.</text>
</comment>
<dbReference type="Proteomes" id="UP001157961">
    <property type="component" value="Unassembled WGS sequence"/>
</dbReference>
<dbReference type="PANTHER" id="PTHR11113">
    <property type="entry name" value="N-ACETYLGLUCOSAMINE-6-PHOSPHATE DEACETYLASE"/>
    <property type="match status" value="1"/>
</dbReference>
<dbReference type="PANTHER" id="PTHR11113:SF14">
    <property type="entry name" value="N-ACETYLGLUCOSAMINE-6-PHOSPHATE DEACETYLASE"/>
    <property type="match status" value="1"/>
</dbReference>
<dbReference type="InterPro" id="IPR003764">
    <property type="entry name" value="GlcNAc_6-P_deAcase"/>
</dbReference>
<protein>
    <submittedName>
        <fullName evidence="7">N-acetylglucosamine 6-phosphate deacetylase</fullName>
    </submittedName>
</protein>
<dbReference type="Pfam" id="PF01979">
    <property type="entry name" value="Amidohydro_1"/>
    <property type="match status" value="1"/>
</dbReference>
<dbReference type="SUPFAM" id="SSF51556">
    <property type="entry name" value="Metallo-dependent hydrolases"/>
    <property type="match status" value="1"/>
</dbReference>
<dbReference type="Gene3D" id="3.20.20.140">
    <property type="entry name" value="Metal-dependent hydrolases"/>
    <property type="match status" value="1"/>
</dbReference>
<dbReference type="PIRSF" id="PIRSF038994">
    <property type="entry name" value="NagA"/>
    <property type="match status" value="1"/>
</dbReference>
<evidence type="ECO:0000256" key="2">
    <source>
        <dbReference type="ARBA" id="ARBA00022723"/>
    </source>
</evidence>
<proteinExistence type="inferred from homology"/>
<organism evidence="7 8">
    <name type="scientific">Shimia sagamensis</name>
    <dbReference type="NCBI Taxonomy" id="1566352"/>
    <lineage>
        <taxon>Bacteria</taxon>
        <taxon>Pseudomonadati</taxon>
        <taxon>Pseudomonadota</taxon>
        <taxon>Alphaproteobacteria</taxon>
        <taxon>Rhodobacterales</taxon>
        <taxon>Roseobacteraceae</taxon>
    </lineage>
</organism>
<evidence type="ECO:0000313" key="7">
    <source>
        <dbReference type="EMBL" id="SMP04549.1"/>
    </source>
</evidence>
<evidence type="ECO:0000313" key="8">
    <source>
        <dbReference type="Proteomes" id="UP001157961"/>
    </source>
</evidence>
<gene>
    <name evidence="7" type="ORF">SAMN06265373_101456</name>
</gene>
<comment type="similarity">
    <text evidence="1 5">Belongs to the metallo-dependent hydrolases superfamily. NagA family.</text>
</comment>
<dbReference type="EMBL" id="FXTY01000001">
    <property type="protein sequence ID" value="SMP04549.1"/>
    <property type="molecule type" value="Genomic_DNA"/>
</dbReference>
<dbReference type="InterPro" id="IPR011059">
    <property type="entry name" value="Metal-dep_hydrolase_composite"/>
</dbReference>
<dbReference type="RefSeq" id="WP_283424312.1">
    <property type="nucleotide sequence ID" value="NZ_FXTY01000001.1"/>
</dbReference>
<keyword evidence="4 5" id="KW-0119">Carbohydrate metabolism</keyword>
<keyword evidence="2" id="KW-0479">Metal-binding</keyword>
<evidence type="ECO:0000256" key="5">
    <source>
        <dbReference type="PIRNR" id="PIRNR038994"/>
    </source>
</evidence>
<sequence>MVDPKLCSFVFADALYDGASLTSKPNSLICFSKKQITAVHEGVSPSDVPKDAIRVPVAMPGFIDLQINGAGDVQFNFDVSVAALETLVSASARGGATHIFPTFTTAPDSGFIEALEVVTQAVASGVPGVAGIHLEGPFISPVRPGIHRSDFIRPLTKTDADLLCEAAKSINILLTLAPEEQNPQLLRQLSDSGIKLFAGHTEASAEDMDLASRSGVVGVTHLFNAMRQSTARDPGVVGAALGSGDFFAGLIADGYHVHPRNLNLAVRSIPERLCLVTDAMQTMNGNSTEMMLYGKRIVLENGRLNGEDGTIGGAHLTMNEAVRNITQMTEATLGDAAVFASANPARAAGVHNTYGQIAVGFSASITMLDSDLNSVGVLRDGVYQCLEHTP</sequence>
<feature type="domain" description="Amidohydrolase-related" evidence="6">
    <location>
        <begin position="58"/>
        <end position="372"/>
    </location>
</feature>